<accession>A0ABX2H4A5</accession>
<keyword evidence="2" id="KW-1185">Reference proteome</keyword>
<sequence length="60" mass="6954">MAYYHSPKEYEAKTGKRFSDKGASIHRTGSVKGMVKLGYWDKDADKVRCGSYIYLQNNFR</sequence>
<dbReference type="EMBL" id="JAAITS010000004">
    <property type="protein sequence ID" value="NSG84219.1"/>
    <property type="molecule type" value="Genomic_DNA"/>
</dbReference>
<reference evidence="1 2" key="1">
    <citation type="journal article" date="2020" name="Cell Host Microbe">
        <title>Functional and Genomic Variation between Human-Derived Isolates of Lachnospiraceae Reveals Inter- and Intra-Species Diversity.</title>
        <authorList>
            <person name="Sorbara M.T."/>
            <person name="Littmann E.R."/>
            <person name="Fontana E."/>
            <person name="Moody T.U."/>
            <person name="Kohout C.E."/>
            <person name="Gjonbalaj M."/>
            <person name="Eaton V."/>
            <person name="Seok R."/>
            <person name="Leiner I.M."/>
            <person name="Pamer E.G."/>
        </authorList>
    </citation>
    <scope>NUCLEOTIDE SEQUENCE [LARGE SCALE GENOMIC DNA]</scope>
    <source>
        <strain evidence="1 2">MSK.17.74</strain>
    </source>
</reference>
<proteinExistence type="predicted"/>
<comment type="caution">
    <text evidence="1">The sequence shown here is derived from an EMBL/GenBank/DDBJ whole genome shotgun (WGS) entry which is preliminary data.</text>
</comment>
<evidence type="ECO:0000313" key="2">
    <source>
        <dbReference type="Proteomes" id="UP001644719"/>
    </source>
</evidence>
<organism evidence="1 2">
    <name type="scientific">Blautia faecis</name>
    <dbReference type="NCBI Taxonomy" id="871665"/>
    <lineage>
        <taxon>Bacteria</taxon>
        <taxon>Bacillati</taxon>
        <taxon>Bacillota</taxon>
        <taxon>Clostridia</taxon>
        <taxon>Lachnospirales</taxon>
        <taxon>Lachnospiraceae</taxon>
        <taxon>Blautia</taxon>
    </lineage>
</organism>
<gene>
    <name evidence="1" type="ORF">G5B17_01915</name>
</gene>
<dbReference type="RefSeq" id="WP_173769204.1">
    <property type="nucleotide sequence ID" value="NZ_JAAITS010000004.1"/>
</dbReference>
<evidence type="ECO:0000313" key="1">
    <source>
        <dbReference type="EMBL" id="NSG84219.1"/>
    </source>
</evidence>
<name>A0ABX2H4A5_9FIRM</name>
<protein>
    <submittedName>
        <fullName evidence="1">Uncharacterized protein</fullName>
    </submittedName>
</protein>
<dbReference type="Proteomes" id="UP001644719">
    <property type="component" value="Unassembled WGS sequence"/>
</dbReference>